<evidence type="ECO:0000313" key="4">
    <source>
        <dbReference type="Proteomes" id="UP001242811"/>
    </source>
</evidence>
<reference evidence="3 4" key="1">
    <citation type="submission" date="2023-07" db="EMBL/GenBank/DDBJ databases">
        <title>Genomic Encyclopedia of Type Strains, Phase IV (KMG-IV): sequencing the most valuable type-strain genomes for metagenomic binning, comparative biology and taxonomic classification.</title>
        <authorList>
            <person name="Goeker M."/>
        </authorList>
    </citation>
    <scope>NUCLEOTIDE SEQUENCE [LARGE SCALE GENOMIC DNA]</scope>
    <source>
        <strain evidence="3 4">DSM 14914</strain>
    </source>
</reference>
<dbReference type="Proteomes" id="UP001242811">
    <property type="component" value="Unassembled WGS sequence"/>
</dbReference>
<feature type="region of interest" description="Disordered" evidence="1">
    <location>
        <begin position="1"/>
        <end position="117"/>
    </location>
</feature>
<feature type="compositionally biased region" description="Basic and acidic residues" evidence="1">
    <location>
        <begin position="1"/>
        <end position="22"/>
    </location>
</feature>
<dbReference type="PANTHER" id="PTHR24637">
    <property type="entry name" value="COLLAGEN"/>
    <property type="match status" value="1"/>
</dbReference>
<dbReference type="InterPro" id="IPR008160">
    <property type="entry name" value="Collagen"/>
</dbReference>
<keyword evidence="4" id="KW-1185">Reference proteome</keyword>
<dbReference type="Pfam" id="PF01391">
    <property type="entry name" value="Collagen"/>
    <property type="match status" value="1"/>
</dbReference>
<accession>A0ABU0KZ98</accession>
<feature type="compositionally biased region" description="Low complexity" evidence="1">
    <location>
        <begin position="25"/>
        <end position="88"/>
    </location>
</feature>
<evidence type="ECO:0000256" key="1">
    <source>
        <dbReference type="SAM" id="MobiDB-lite"/>
    </source>
</evidence>
<dbReference type="RefSeq" id="WP_152382094.1">
    <property type="nucleotide sequence ID" value="NZ_CP045298.1"/>
</dbReference>
<comment type="caution">
    <text evidence="3">The sequence shown here is derived from an EMBL/GenBank/DDBJ whole genome shotgun (WGS) entry which is preliminary data.</text>
</comment>
<dbReference type="PANTHER" id="PTHR24637:SF421">
    <property type="entry name" value="CUTICLE COLLAGEN DPY-2"/>
    <property type="match status" value="1"/>
</dbReference>
<dbReference type="Pfam" id="PF13799">
    <property type="entry name" value="DUF4183"/>
    <property type="match status" value="1"/>
</dbReference>
<proteinExistence type="predicted"/>
<dbReference type="InterPro" id="IPR025237">
    <property type="entry name" value="DUF4183"/>
</dbReference>
<evidence type="ECO:0000259" key="2">
    <source>
        <dbReference type="Pfam" id="PF13799"/>
    </source>
</evidence>
<protein>
    <recommendedName>
        <fullName evidence="2">DUF4183 domain-containing protein</fullName>
    </recommendedName>
</protein>
<feature type="domain" description="DUF4183" evidence="2">
    <location>
        <begin position="165"/>
        <end position="210"/>
    </location>
</feature>
<sequence>MDTRVIKEVDGKQRSADSEREQGIPGLTGQQGQAGTTGAPGVQGVAGVQGVPGPAGAPGIQGIPGPAGLQGAQGIPGPAGVPGITGATGLQGPAGARGITGPTGAQGVTGPSGPAPDLSNIEIIPTAQRYFYFAPDFIESSVTIMADQFSVDGMQDAFQRFHVGSTSYANLYINGMIQESTLYSLTPSSLTIHLNEGDTISTGTPIIVEIVQFSVRSSA</sequence>
<gene>
    <name evidence="3" type="ORF">QOZ95_002933</name>
</gene>
<dbReference type="EMBL" id="JAUSWA010000016">
    <property type="protein sequence ID" value="MDQ0494766.1"/>
    <property type="molecule type" value="Genomic_DNA"/>
</dbReference>
<name>A0ABU0KZ98_9BACL</name>
<evidence type="ECO:0000313" key="3">
    <source>
        <dbReference type="EMBL" id="MDQ0494766.1"/>
    </source>
</evidence>
<organism evidence="3 4">
    <name type="scientific">Paenibacillus brasilensis</name>
    <dbReference type="NCBI Taxonomy" id="128574"/>
    <lineage>
        <taxon>Bacteria</taxon>
        <taxon>Bacillati</taxon>
        <taxon>Bacillota</taxon>
        <taxon>Bacilli</taxon>
        <taxon>Bacillales</taxon>
        <taxon>Paenibacillaceae</taxon>
        <taxon>Paenibacillus</taxon>
    </lineage>
</organism>